<reference evidence="2" key="1">
    <citation type="journal article" date="2018" name="Sci. Rep.">
        <title>Lignite coal burning seam in the remote Altai Mountains harbors a hydrogen-driven thermophilic microbial community.</title>
        <authorList>
            <person name="Kadnikov V.V."/>
            <person name="Mardanov A.V."/>
            <person name="Ivasenko D.A."/>
            <person name="Antsiferov D.V."/>
            <person name="Beletsky A.V."/>
            <person name="Karnachuk O.V."/>
            <person name="Ravin N.V."/>
        </authorList>
    </citation>
    <scope>NUCLEOTIDE SEQUENCE [LARGE SCALE GENOMIC DNA]</scope>
</reference>
<comment type="caution">
    <text evidence="1">The sequence shown here is derived from an EMBL/GenBank/DDBJ whole genome shotgun (WGS) entry which is preliminary data.</text>
</comment>
<evidence type="ECO:0000313" key="2">
    <source>
        <dbReference type="Proteomes" id="UP000244338"/>
    </source>
</evidence>
<proteinExistence type="predicted"/>
<evidence type="ECO:0000313" key="1">
    <source>
        <dbReference type="EMBL" id="PTQ55032.1"/>
    </source>
</evidence>
<dbReference type="EMBL" id="PEBX01000227">
    <property type="protein sequence ID" value="PTQ55032.1"/>
    <property type="molecule type" value="Genomic_DNA"/>
</dbReference>
<dbReference type="AlphaFoldDB" id="A0A2R6XXA5"/>
<gene>
    <name evidence="1" type="ORF">BSOLF_0955</name>
</gene>
<dbReference type="Proteomes" id="UP000244338">
    <property type="component" value="Unassembled WGS sequence"/>
</dbReference>
<protein>
    <submittedName>
        <fullName evidence="1">Uncharacterized protein</fullName>
    </submittedName>
</protein>
<organism evidence="1 2">
    <name type="scientific">Candidatus Carbonibacillus altaicus</name>
    <dbReference type="NCBI Taxonomy" id="2163959"/>
    <lineage>
        <taxon>Bacteria</taxon>
        <taxon>Bacillati</taxon>
        <taxon>Bacillota</taxon>
        <taxon>Bacilli</taxon>
        <taxon>Bacillales</taxon>
        <taxon>Candidatus Carbonibacillus</taxon>
    </lineage>
</organism>
<sequence length="45" mass="5049">MTADRYVPNASISYHQLFSSRFWKMAAVVDDKPFGGVGLEVKEEA</sequence>
<accession>A0A2R6XXA5</accession>
<name>A0A2R6XXA5_9BACL</name>